<dbReference type="PANTHER" id="PTHR30137">
    <property type="entry name" value="LUCIFERASE-LIKE MONOOXYGENASE"/>
    <property type="match status" value="1"/>
</dbReference>
<comment type="caution">
    <text evidence="3">The sequence shown here is derived from an EMBL/GenBank/DDBJ whole genome shotgun (WGS) entry which is preliminary data.</text>
</comment>
<dbReference type="InterPro" id="IPR050766">
    <property type="entry name" value="Bact_Lucif_Oxidored"/>
</dbReference>
<dbReference type="EMBL" id="JAPDIA010000008">
    <property type="protein sequence ID" value="MDG0811963.1"/>
    <property type="molecule type" value="Genomic_DNA"/>
</dbReference>
<reference evidence="3" key="1">
    <citation type="submission" date="2022-10" db="EMBL/GenBank/DDBJ databases">
        <title>Comparative genomic analysis of Cohnella hashimotonis sp. nov., isolated from the International Space Station.</title>
        <authorList>
            <person name="Simpson A."/>
            <person name="Venkateswaran K."/>
        </authorList>
    </citation>
    <scope>NUCLEOTIDE SEQUENCE</scope>
    <source>
        <strain evidence="3">DSM 28161</strain>
    </source>
</reference>
<dbReference type="GO" id="GO:0005829">
    <property type="term" value="C:cytosol"/>
    <property type="evidence" value="ECO:0007669"/>
    <property type="project" value="TreeGrafter"/>
</dbReference>
<dbReference type="Pfam" id="PF00296">
    <property type="entry name" value="Bac_luciferase"/>
    <property type="match status" value="1"/>
</dbReference>
<accession>A0A9X4QV17</accession>
<gene>
    <name evidence="3" type="ORF">OMP40_23290</name>
</gene>
<dbReference type="PANTHER" id="PTHR30137:SF20">
    <property type="entry name" value="N-ACETYL-S-ALKYLCYSTEINE MONOOXYGENASE"/>
    <property type="match status" value="1"/>
</dbReference>
<sequence length="346" mass="36587">MYLSILDQAPLVAGQSPGDALRCSAALAQAGERLGYSRYWLAEHHGLGGLACSTPEVMLGMIGAVTSRIRIGAGAVLLPYYKPYKVAETFRLLAALFPGRIDLGVARSPGGPAEMSMALSDNYLERALRMPDDFAALVGYLNGEKPGTPGTGRGDYDRAAIAAETDRPPTGSACVGPVPWVLGTSVKSARLAAAHGTGYAYGYFMNRENAREAIAAYRDGFDGSRGDRPYVVLAVSVVCAKTRERAEAIACGVKAWRLLAGQGRGDTGIPGPAEAARLLGESGKAAVDDPDAAHAMIVGGPEQVRDRLRALRETYGADELMIVSYAHDFADRVRSYELIMEACAEG</sequence>
<dbReference type="RefSeq" id="WP_277535015.1">
    <property type="nucleotide sequence ID" value="NZ_JAPDIA010000008.1"/>
</dbReference>
<dbReference type="NCBIfam" id="TIGR03558">
    <property type="entry name" value="oxido_grp_1"/>
    <property type="match status" value="1"/>
</dbReference>
<dbReference type="CDD" id="cd00347">
    <property type="entry name" value="Flavin_utilizing_monoxygenases"/>
    <property type="match status" value="1"/>
</dbReference>
<evidence type="ECO:0000313" key="3">
    <source>
        <dbReference type="EMBL" id="MDG0811963.1"/>
    </source>
</evidence>
<dbReference type="InterPro" id="IPR011251">
    <property type="entry name" value="Luciferase-like_dom"/>
</dbReference>
<evidence type="ECO:0000259" key="2">
    <source>
        <dbReference type="Pfam" id="PF00296"/>
    </source>
</evidence>
<dbReference type="InterPro" id="IPR036661">
    <property type="entry name" value="Luciferase-like_sf"/>
</dbReference>
<name>A0A9X4QV17_9BACL</name>
<feature type="domain" description="Luciferase-like" evidence="2">
    <location>
        <begin position="15"/>
        <end position="315"/>
    </location>
</feature>
<dbReference type="GO" id="GO:0016705">
    <property type="term" value="F:oxidoreductase activity, acting on paired donors, with incorporation or reduction of molecular oxygen"/>
    <property type="evidence" value="ECO:0007669"/>
    <property type="project" value="InterPro"/>
</dbReference>
<evidence type="ECO:0000256" key="1">
    <source>
        <dbReference type="ARBA" id="ARBA00007789"/>
    </source>
</evidence>
<dbReference type="InterPro" id="IPR019949">
    <property type="entry name" value="CmoO-like"/>
</dbReference>
<proteinExistence type="predicted"/>
<organism evidence="3 4">
    <name type="scientific">Cohnella rhizosphaerae</name>
    <dbReference type="NCBI Taxonomy" id="1457232"/>
    <lineage>
        <taxon>Bacteria</taxon>
        <taxon>Bacillati</taxon>
        <taxon>Bacillota</taxon>
        <taxon>Bacilli</taxon>
        <taxon>Bacillales</taxon>
        <taxon>Paenibacillaceae</taxon>
        <taxon>Cohnella</taxon>
    </lineage>
</organism>
<dbReference type="SUPFAM" id="SSF51679">
    <property type="entry name" value="Bacterial luciferase-like"/>
    <property type="match status" value="1"/>
</dbReference>
<evidence type="ECO:0000313" key="4">
    <source>
        <dbReference type="Proteomes" id="UP001153404"/>
    </source>
</evidence>
<dbReference type="Gene3D" id="3.20.20.30">
    <property type="entry name" value="Luciferase-like domain"/>
    <property type="match status" value="1"/>
</dbReference>
<dbReference type="AlphaFoldDB" id="A0A9X4QV17"/>
<protein>
    <submittedName>
        <fullName evidence="3">LLM class flavin-dependent oxidoreductase</fullName>
    </submittedName>
</protein>
<keyword evidence="4" id="KW-1185">Reference proteome</keyword>
<comment type="similarity">
    <text evidence="1">To bacterial alkanal monooxygenase alpha and beta chains.</text>
</comment>
<dbReference type="Proteomes" id="UP001153404">
    <property type="component" value="Unassembled WGS sequence"/>
</dbReference>